<organism evidence="1 2">
    <name type="scientific">Liparis tanakae</name>
    <name type="common">Tanaka's snailfish</name>
    <dbReference type="NCBI Taxonomy" id="230148"/>
    <lineage>
        <taxon>Eukaryota</taxon>
        <taxon>Metazoa</taxon>
        <taxon>Chordata</taxon>
        <taxon>Craniata</taxon>
        <taxon>Vertebrata</taxon>
        <taxon>Euteleostomi</taxon>
        <taxon>Actinopterygii</taxon>
        <taxon>Neopterygii</taxon>
        <taxon>Teleostei</taxon>
        <taxon>Neoteleostei</taxon>
        <taxon>Acanthomorphata</taxon>
        <taxon>Eupercaria</taxon>
        <taxon>Perciformes</taxon>
        <taxon>Cottioidei</taxon>
        <taxon>Cottales</taxon>
        <taxon>Liparidae</taxon>
        <taxon>Liparis</taxon>
    </lineage>
</organism>
<dbReference type="EMBL" id="SRLO01001257">
    <property type="protein sequence ID" value="TNN39686.1"/>
    <property type="molecule type" value="Genomic_DNA"/>
</dbReference>
<proteinExistence type="predicted"/>
<comment type="caution">
    <text evidence="1">The sequence shown here is derived from an EMBL/GenBank/DDBJ whole genome shotgun (WGS) entry which is preliminary data.</text>
</comment>
<gene>
    <name evidence="1" type="ORF">EYF80_050130</name>
</gene>
<evidence type="ECO:0000313" key="1">
    <source>
        <dbReference type="EMBL" id="TNN39686.1"/>
    </source>
</evidence>
<evidence type="ECO:0000313" key="2">
    <source>
        <dbReference type="Proteomes" id="UP000314294"/>
    </source>
</evidence>
<sequence length="122" mass="12828">MGTLCREVLVASLMGTLCREVLVASLMGTLCREASAVSCSRPSSGRVPGRRVVVFPAVEWSCSRPSSGRVPGRRVSCSRPSSVVFPAVEWSVPGWLQQARSSAALFMLPGAALHVVVVQGGS</sequence>
<dbReference type="AlphaFoldDB" id="A0A4Z2FEM0"/>
<keyword evidence="2" id="KW-1185">Reference proteome</keyword>
<protein>
    <submittedName>
        <fullName evidence="1">Uncharacterized protein</fullName>
    </submittedName>
</protein>
<dbReference type="Proteomes" id="UP000314294">
    <property type="component" value="Unassembled WGS sequence"/>
</dbReference>
<name>A0A4Z2FEM0_9TELE</name>
<accession>A0A4Z2FEM0</accession>
<reference evidence="1 2" key="1">
    <citation type="submission" date="2019-03" db="EMBL/GenBank/DDBJ databases">
        <title>First draft genome of Liparis tanakae, snailfish: a comprehensive survey of snailfish specific genes.</title>
        <authorList>
            <person name="Kim W."/>
            <person name="Song I."/>
            <person name="Jeong J.-H."/>
            <person name="Kim D."/>
            <person name="Kim S."/>
            <person name="Ryu S."/>
            <person name="Song J.Y."/>
            <person name="Lee S.K."/>
        </authorList>
    </citation>
    <scope>NUCLEOTIDE SEQUENCE [LARGE SCALE GENOMIC DNA]</scope>
    <source>
        <tissue evidence="1">Muscle</tissue>
    </source>
</reference>